<evidence type="ECO:0000259" key="2">
    <source>
        <dbReference type="Pfam" id="PF13304"/>
    </source>
</evidence>
<dbReference type="Pfam" id="PF13558">
    <property type="entry name" value="SbcC_Walker_B"/>
    <property type="match status" value="1"/>
</dbReference>
<dbReference type="GO" id="GO:0004527">
    <property type="term" value="F:exonuclease activity"/>
    <property type="evidence" value="ECO:0007669"/>
    <property type="project" value="UniProtKB-KW"/>
</dbReference>
<feature type="coiled-coil region" evidence="1">
    <location>
        <begin position="426"/>
        <end position="453"/>
    </location>
</feature>
<evidence type="ECO:0000313" key="3">
    <source>
        <dbReference type="EMBL" id="PZX17443.1"/>
    </source>
</evidence>
<dbReference type="InterPro" id="IPR027417">
    <property type="entry name" value="P-loop_NTPase"/>
</dbReference>
<accession>A0A2W7NCU0</accession>
<dbReference type="Pfam" id="PF13304">
    <property type="entry name" value="AAA_21"/>
    <property type="match status" value="1"/>
</dbReference>
<keyword evidence="1" id="KW-0175">Coiled coil</keyword>
<comment type="caution">
    <text evidence="3">The sequence shown here is derived from an EMBL/GenBank/DDBJ whole genome shotgun (WGS) entry which is preliminary data.</text>
</comment>
<dbReference type="OrthoDB" id="9795626at2"/>
<feature type="coiled-coil region" evidence="1">
    <location>
        <begin position="527"/>
        <end position="592"/>
    </location>
</feature>
<feature type="coiled-coil region" evidence="1">
    <location>
        <begin position="620"/>
        <end position="657"/>
    </location>
</feature>
<evidence type="ECO:0000256" key="1">
    <source>
        <dbReference type="SAM" id="Coils"/>
    </source>
</evidence>
<dbReference type="Gene3D" id="3.40.50.300">
    <property type="entry name" value="P-loop containing nucleotide triphosphate hydrolases"/>
    <property type="match status" value="2"/>
</dbReference>
<dbReference type="Proteomes" id="UP000249239">
    <property type="component" value="Unassembled WGS sequence"/>
</dbReference>
<keyword evidence="3" id="KW-0378">Hydrolase</keyword>
<feature type="coiled-coil region" evidence="1">
    <location>
        <begin position="682"/>
        <end position="744"/>
    </location>
</feature>
<feature type="coiled-coil region" evidence="1">
    <location>
        <begin position="245"/>
        <end position="296"/>
    </location>
</feature>
<organism evidence="3 4">
    <name type="scientific">Breznakibacter xylanolyticus</name>
    <dbReference type="NCBI Taxonomy" id="990"/>
    <lineage>
        <taxon>Bacteria</taxon>
        <taxon>Pseudomonadati</taxon>
        <taxon>Bacteroidota</taxon>
        <taxon>Bacteroidia</taxon>
        <taxon>Marinilabiliales</taxon>
        <taxon>Marinilabiliaceae</taxon>
        <taxon>Breznakibacter</taxon>
    </lineage>
</organism>
<protein>
    <submittedName>
        <fullName evidence="3">Exonuclease SbcC</fullName>
    </submittedName>
</protein>
<dbReference type="AlphaFoldDB" id="A0A2W7NCU0"/>
<dbReference type="GO" id="GO:0016887">
    <property type="term" value="F:ATP hydrolysis activity"/>
    <property type="evidence" value="ECO:0007669"/>
    <property type="project" value="InterPro"/>
</dbReference>
<evidence type="ECO:0000313" key="4">
    <source>
        <dbReference type="Proteomes" id="UP000249239"/>
    </source>
</evidence>
<dbReference type="PANTHER" id="PTHR32114">
    <property type="entry name" value="ABC TRANSPORTER ABCH.3"/>
    <property type="match status" value="1"/>
</dbReference>
<dbReference type="PANTHER" id="PTHR32114:SF2">
    <property type="entry name" value="ABC TRANSPORTER ABCH.3"/>
    <property type="match status" value="1"/>
</dbReference>
<keyword evidence="4" id="KW-1185">Reference proteome</keyword>
<keyword evidence="3" id="KW-0269">Exonuclease</keyword>
<proteinExistence type="predicted"/>
<reference evidence="3 4" key="1">
    <citation type="submission" date="2018-06" db="EMBL/GenBank/DDBJ databases">
        <title>Genomic Encyclopedia of Archaeal and Bacterial Type Strains, Phase II (KMG-II): from individual species to whole genera.</title>
        <authorList>
            <person name="Goeker M."/>
        </authorList>
    </citation>
    <scope>NUCLEOTIDE SEQUENCE [LARGE SCALE GENOMIC DNA]</scope>
    <source>
        <strain evidence="3 4">DSM 6779</strain>
    </source>
</reference>
<feature type="domain" description="ATPase AAA-type core" evidence="2">
    <location>
        <begin position="31"/>
        <end position="109"/>
    </location>
</feature>
<dbReference type="GO" id="GO:0006302">
    <property type="term" value="P:double-strand break repair"/>
    <property type="evidence" value="ECO:0007669"/>
    <property type="project" value="InterPro"/>
</dbReference>
<gene>
    <name evidence="3" type="ORF">LX69_01493</name>
</gene>
<keyword evidence="3" id="KW-0540">Nuclease</keyword>
<name>A0A2W7NCU0_9BACT</name>
<dbReference type="EMBL" id="QKZK01000009">
    <property type="protein sequence ID" value="PZX17443.1"/>
    <property type="molecule type" value="Genomic_DNA"/>
</dbReference>
<dbReference type="SUPFAM" id="SSF52540">
    <property type="entry name" value="P-loop containing nucleoside triphosphate hydrolases"/>
    <property type="match status" value="3"/>
</dbReference>
<sequence length="1026" mass="117149">MIPIQLTLRGLYSYRHTQTIDFATLTNAGLFGLFGGVGSGKSTILEAITFALYGESERLNARDSRNYNMMNLKSNDLLIDFEFRVGQEHRYRFTVTARRNGKKFEEVKSVDRAAYKYLDGTWMPLSHTDGEQVTGLSYNNFRRTIIIPQGKFQEFLQLTGKERTDMLKQLFNLERFELSGRVMALENDNNALLQNLQGQMQAVATVTPEQLMQLRAQQTALAIELNTRKQQSEALQKHVAACEQLKNLTERQHILTKELDQLLQQEGNMTLLNNELKEYEQMVYQFQSDIDQLRNQRETIAQSAKQLATLQGDIEKNKTRHTLVVQQHAELLPRYDKRDELLRQADELAKLIDIRNHQQRLTELAQRTAKGQDALTNKVEQLSSLKTERQQLHQAHQATRASQPDMHLLTAAREWFTHHRLYAQAVTDIEQQLTQADESSRNLTEQMHALLQQTFPDHKPSETHPETAFNHCIDQEKQRIALQQQQRTEARTHLQVQQQLNQYATALEDGAPCPLCGATQHPHIPDAKDVSQQLAQLTREMNDVDARLKTLLTVEKQMAGLTASALASQKQHDLLAAQLAAARQKLQQHQTAHQWPAYPRENEKALEDAFEQARLLTKLIEEQATRLAALDKAIEKSEQEKEKYAEAIAQLAQQQVQLTTLIETLSGQIMLVDAATMGHLSSQELSARAEDLKHQHAQLTEQYKALDTQKIELEKTRHSITGQLEATQQQFAALTRQQQQTEARIADKLQQHPGTTLLQVEAVLQKQLDVAASRQRIDHWHREVATHRELVRQTRLDIGDRHYNAAEHAALVTQQDTLTRQLEEQNRQLGTITTQIAQTETHLAKQGTLRQEIDRLEKRATNLATLKNLFRGSGFVNYVSTVYLQNLADRANERFFHLTRQRLALELASDNTFVVRDYMNEGKTRSVKTLSGGQTFQAALSLALALADSIQHKTPGSENFFFLDEGFGTLDKEALNMVFDTLKSLRKENRIVGVISHVEEMQQEIDTYLLVTNLEETGSVVKESWG</sequence>
<dbReference type="InterPro" id="IPR003959">
    <property type="entry name" value="ATPase_AAA_core"/>
</dbReference>
<dbReference type="RefSeq" id="WP_111445168.1">
    <property type="nucleotide sequence ID" value="NZ_QKZK01000009.1"/>
</dbReference>